<gene>
    <name evidence="1" type="ORF">MNBD_PLANCTO03-1311</name>
</gene>
<dbReference type="InterPro" id="IPR036291">
    <property type="entry name" value="NAD(P)-bd_dom_sf"/>
</dbReference>
<dbReference type="SUPFAM" id="SSF51735">
    <property type="entry name" value="NAD(P)-binding Rossmann-fold domains"/>
    <property type="match status" value="1"/>
</dbReference>
<sequence length="98" mass="10010">MSNQTRRSFFVQAAGLAGAAALASGAEYSVRPRTGARSKFGPTRVRPGETIRMGVIGTGGMGTGHCMSTIGQAKRGDEGVQLVALADVNQVRMGATAA</sequence>
<dbReference type="EMBL" id="UOGK01000561">
    <property type="protein sequence ID" value="VAX41552.1"/>
    <property type="molecule type" value="Genomic_DNA"/>
</dbReference>
<dbReference type="Gene3D" id="3.40.50.720">
    <property type="entry name" value="NAD(P)-binding Rossmann-like Domain"/>
    <property type="match status" value="1"/>
</dbReference>
<dbReference type="InterPro" id="IPR006311">
    <property type="entry name" value="TAT_signal"/>
</dbReference>
<protein>
    <submittedName>
        <fullName evidence="1">Uncharacterized protein</fullName>
    </submittedName>
</protein>
<accession>A0A3B1DLF6</accession>
<dbReference type="AlphaFoldDB" id="A0A3B1DLF6"/>
<proteinExistence type="predicted"/>
<organism evidence="1">
    <name type="scientific">hydrothermal vent metagenome</name>
    <dbReference type="NCBI Taxonomy" id="652676"/>
    <lineage>
        <taxon>unclassified sequences</taxon>
        <taxon>metagenomes</taxon>
        <taxon>ecological metagenomes</taxon>
    </lineage>
</organism>
<feature type="non-terminal residue" evidence="1">
    <location>
        <position position="98"/>
    </location>
</feature>
<dbReference type="PROSITE" id="PS51318">
    <property type="entry name" value="TAT"/>
    <property type="match status" value="1"/>
</dbReference>
<reference evidence="1" key="1">
    <citation type="submission" date="2018-06" db="EMBL/GenBank/DDBJ databases">
        <authorList>
            <person name="Zhirakovskaya E."/>
        </authorList>
    </citation>
    <scope>NUCLEOTIDE SEQUENCE</scope>
</reference>
<name>A0A3B1DLF6_9ZZZZ</name>
<evidence type="ECO:0000313" key="1">
    <source>
        <dbReference type="EMBL" id="VAX41552.1"/>
    </source>
</evidence>